<evidence type="ECO:0000256" key="1">
    <source>
        <dbReference type="SAM" id="MobiDB-lite"/>
    </source>
</evidence>
<evidence type="ECO:0000313" key="2">
    <source>
        <dbReference type="EMBL" id="KIX96536.1"/>
    </source>
</evidence>
<dbReference type="AlphaFoldDB" id="A0A0D2IHM0"/>
<feature type="compositionally biased region" description="Polar residues" evidence="1">
    <location>
        <begin position="1"/>
        <end position="10"/>
    </location>
</feature>
<organism evidence="2 3">
    <name type="scientific">Fonsecaea multimorphosa CBS 102226</name>
    <dbReference type="NCBI Taxonomy" id="1442371"/>
    <lineage>
        <taxon>Eukaryota</taxon>
        <taxon>Fungi</taxon>
        <taxon>Dikarya</taxon>
        <taxon>Ascomycota</taxon>
        <taxon>Pezizomycotina</taxon>
        <taxon>Eurotiomycetes</taxon>
        <taxon>Chaetothyriomycetidae</taxon>
        <taxon>Chaetothyriales</taxon>
        <taxon>Herpotrichiellaceae</taxon>
        <taxon>Fonsecaea</taxon>
    </lineage>
</organism>
<dbReference type="Proteomes" id="UP000053411">
    <property type="component" value="Unassembled WGS sequence"/>
</dbReference>
<dbReference type="EMBL" id="KN848077">
    <property type="protein sequence ID" value="KIX96536.1"/>
    <property type="molecule type" value="Genomic_DNA"/>
</dbReference>
<sequence>MGNEQVSSMISGDFDPAAGERATDQQDQKQELAAEEMDVVKKEEEKGDVSDNSNTAAAAVVVAALHSAAVASVANAPPRDAETDPDTKTRLAISQIPINQHKPSLAANTYLEFPFSLDAHKVFLKEFQDNWGYGLRHDYYSDTRKIAIRMGTVFHSIFAYNVGDQVANDLRIRKYHPEKLIADFAAQIKQRTDSPVDFAEDGSWHSPDVAFAHIGAYYPGVVFEISFSEKKLPLQELAQQYFRGSDGEVQVVVGFDIEFPDAKKGKFMVWKKKETKHGKIKAHLVLEEEFQHSDGKLNKDCKGIYLNLADFCPARMIPDDVKPIIAQRTYLGHDTGIHIPAFELCNFLTMAHTNHQLAMAHARAQQQKQQA</sequence>
<protein>
    <submittedName>
        <fullName evidence="2">Uncharacterized protein</fullName>
    </submittedName>
</protein>
<feature type="region of interest" description="Disordered" evidence="1">
    <location>
        <begin position="1"/>
        <end position="32"/>
    </location>
</feature>
<reference evidence="2 3" key="1">
    <citation type="submission" date="2015-01" db="EMBL/GenBank/DDBJ databases">
        <title>The Genome Sequence of Fonsecaea multimorphosa CBS 102226.</title>
        <authorList>
            <consortium name="The Broad Institute Genomics Platform"/>
            <person name="Cuomo C."/>
            <person name="de Hoog S."/>
            <person name="Gorbushina A."/>
            <person name="Stielow B."/>
            <person name="Teixiera M."/>
            <person name="Abouelleil A."/>
            <person name="Chapman S.B."/>
            <person name="Priest M."/>
            <person name="Young S.K."/>
            <person name="Wortman J."/>
            <person name="Nusbaum C."/>
            <person name="Birren B."/>
        </authorList>
    </citation>
    <scope>NUCLEOTIDE SEQUENCE [LARGE SCALE GENOMIC DNA]</scope>
    <source>
        <strain evidence="2 3">CBS 102226</strain>
    </source>
</reference>
<proteinExistence type="predicted"/>
<gene>
    <name evidence="2" type="ORF">Z520_07802</name>
</gene>
<keyword evidence="3" id="KW-1185">Reference proteome</keyword>
<evidence type="ECO:0000313" key="3">
    <source>
        <dbReference type="Proteomes" id="UP000053411"/>
    </source>
</evidence>
<dbReference type="RefSeq" id="XP_016630659.1">
    <property type="nucleotide sequence ID" value="XM_016778299.1"/>
</dbReference>
<feature type="compositionally biased region" description="Basic and acidic residues" evidence="1">
    <location>
        <begin position="21"/>
        <end position="32"/>
    </location>
</feature>
<accession>A0A0D2IHM0</accession>
<dbReference type="GeneID" id="27713548"/>
<name>A0A0D2IHM0_9EURO</name>
<dbReference type="STRING" id="1442371.A0A0D2IHM0"/>
<dbReference type="VEuPathDB" id="FungiDB:Z520_07802"/>
<dbReference type="OrthoDB" id="3485856at2759"/>